<evidence type="ECO:0000313" key="2">
    <source>
        <dbReference type="EMBL" id="OIQ88573.1"/>
    </source>
</evidence>
<comment type="caution">
    <text evidence="2">The sequence shown here is derived from an EMBL/GenBank/DDBJ whole genome shotgun (WGS) entry which is preliminary data.</text>
</comment>
<gene>
    <name evidence="2" type="ORF">GALL_295520</name>
</gene>
<proteinExistence type="predicted"/>
<dbReference type="AlphaFoldDB" id="A0A1J5RKB5"/>
<reference evidence="2" key="1">
    <citation type="submission" date="2016-10" db="EMBL/GenBank/DDBJ databases">
        <title>Sequence of Gallionella enrichment culture.</title>
        <authorList>
            <person name="Poehlein A."/>
            <person name="Muehling M."/>
            <person name="Daniel R."/>
        </authorList>
    </citation>
    <scope>NUCLEOTIDE SEQUENCE</scope>
</reference>
<organism evidence="2">
    <name type="scientific">mine drainage metagenome</name>
    <dbReference type="NCBI Taxonomy" id="410659"/>
    <lineage>
        <taxon>unclassified sequences</taxon>
        <taxon>metagenomes</taxon>
        <taxon>ecological metagenomes</taxon>
    </lineage>
</organism>
<dbReference type="EMBL" id="MLJW01000367">
    <property type="protein sequence ID" value="OIQ88573.1"/>
    <property type="molecule type" value="Genomic_DNA"/>
</dbReference>
<feature type="region of interest" description="Disordered" evidence="1">
    <location>
        <begin position="1"/>
        <end position="24"/>
    </location>
</feature>
<name>A0A1J5RKB5_9ZZZZ</name>
<evidence type="ECO:0000256" key="1">
    <source>
        <dbReference type="SAM" id="MobiDB-lite"/>
    </source>
</evidence>
<accession>A0A1J5RKB5</accession>
<protein>
    <submittedName>
        <fullName evidence="2">Uncharacterized protein</fullName>
    </submittedName>
</protein>
<feature type="compositionally biased region" description="Basic and acidic residues" evidence="1">
    <location>
        <begin position="1"/>
        <end position="13"/>
    </location>
</feature>
<sequence>MATSSKSDRDRPLSEIGAPDPNRTLHARFQGYASDAQSCIGCRYRKRLGSQTWCANLDLPAQQRPSGDAMKGCSAYLVGDPDDDGRTGVRKGLAKLAARRSVR</sequence>